<name>A0A9D4YK27_PEA</name>
<keyword evidence="1" id="KW-1133">Transmembrane helix</keyword>
<protein>
    <submittedName>
        <fullName evidence="2">Uncharacterized protein</fullName>
    </submittedName>
</protein>
<evidence type="ECO:0000256" key="1">
    <source>
        <dbReference type="SAM" id="Phobius"/>
    </source>
</evidence>
<dbReference type="Gramene" id="Psat01G0044600-T1">
    <property type="protein sequence ID" value="KAI5440983.1"/>
    <property type="gene ID" value="KIW84_010446"/>
</dbReference>
<accession>A0A9D4YK27</accession>
<feature type="transmembrane region" description="Helical" evidence="1">
    <location>
        <begin position="333"/>
        <end position="359"/>
    </location>
</feature>
<dbReference type="AlphaFoldDB" id="A0A9D4YK27"/>
<organism evidence="2 3">
    <name type="scientific">Pisum sativum</name>
    <name type="common">Garden pea</name>
    <name type="synonym">Lathyrus oleraceus</name>
    <dbReference type="NCBI Taxonomy" id="3888"/>
    <lineage>
        <taxon>Eukaryota</taxon>
        <taxon>Viridiplantae</taxon>
        <taxon>Streptophyta</taxon>
        <taxon>Embryophyta</taxon>
        <taxon>Tracheophyta</taxon>
        <taxon>Spermatophyta</taxon>
        <taxon>Magnoliopsida</taxon>
        <taxon>eudicotyledons</taxon>
        <taxon>Gunneridae</taxon>
        <taxon>Pentapetalae</taxon>
        <taxon>rosids</taxon>
        <taxon>fabids</taxon>
        <taxon>Fabales</taxon>
        <taxon>Fabaceae</taxon>
        <taxon>Papilionoideae</taxon>
        <taxon>50 kb inversion clade</taxon>
        <taxon>NPAAA clade</taxon>
        <taxon>Hologalegina</taxon>
        <taxon>IRL clade</taxon>
        <taxon>Fabeae</taxon>
        <taxon>Lathyrus</taxon>
    </lineage>
</organism>
<evidence type="ECO:0000313" key="3">
    <source>
        <dbReference type="Proteomes" id="UP001058974"/>
    </source>
</evidence>
<comment type="caution">
    <text evidence="2">The sequence shown here is derived from an EMBL/GenBank/DDBJ whole genome shotgun (WGS) entry which is preliminary data.</text>
</comment>
<dbReference type="EMBL" id="JAMSHJ010000001">
    <property type="protein sequence ID" value="KAI5440983.1"/>
    <property type="molecule type" value="Genomic_DNA"/>
</dbReference>
<keyword evidence="1" id="KW-0812">Transmembrane</keyword>
<evidence type="ECO:0000313" key="2">
    <source>
        <dbReference type="EMBL" id="KAI5440983.1"/>
    </source>
</evidence>
<reference evidence="2 3" key="1">
    <citation type="journal article" date="2022" name="Nat. Genet.">
        <title>Improved pea reference genome and pan-genome highlight genomic features and evolutionary characteristics.</title>
        <authorList>
            <person name="Yang T."/>
            <person name="Liu R."/>
            <person name="Luo Y."/>
            <person name="Hu S."/>
            <person name="Wang D."/>
            <person name="Wang C."/>
            <person name="Pandey M.K."/>
            <person name="Ge S."/>
            <person name="Xu Q."/>
            <person name="Li N."/>
            <person name="Li G."/>
            <person name="Huang Y."/>
            <person name="Saxena R.K."/>
            <person name="Ji Y."/>
            <person name="Li M."/>
            <person name="Yan X."/>
            <person name="He Y."/>
            <person name="Liu Y."/>
            <person name="Wang X."/>
            <person name="Xiang C."/>
            <person name="Varshney R.K."/>
            <person name="Ding H."/>
            <person name="Gao S."/>
            <person name="Zong X."/>
        </authorList>
    </citation>
    <scope>NUCLEOTIDE SEQUENCE [LARGE SCALE GENOMIC DNA]</scope>
    <source>
        <strain evidence="2 3">cv. Zhongwan 6</strain>
    </source>
</reference>
<keyword evidence="3" id="KW-1185">Reference proteome</keyword>
<sequence length="380" mass="42889">MRSLVNLSIVITSRVRFVFLVESNVHPLTSLPSLSSGCFRSFIHLTTYNPVMDNLPCEFIIYVLTAIDNISHALFGQSFDCYHQQSKIRIPCGIGCSSFNKSAFALFRMFSVVIHLTTYNPVMDNLPCEVIIYVLTAIDNISHALFGQSFDCYHQQRCFRSIIYLTTYNPVMDNLPCEVIIYVLTAIDNISHALFGQSFDCYHQQSKIRIPCGIGCSSFNKSAFALFRMFSVVIHLTTYNPVMDNLPCEIIIYVLTAIDNMSHALLGRSRPPQSSKIRISCEIECPSFNKTAFLALFRMLSALEHQPIHALALKPIFRYPDRRSFRRSGRCTYGAQAMVIPVLPFILLVQISAVLLYSIPVYPESLTATAIIRSGSQLIE</sequence>
<gene>
    <name evidence="2" type="ORF">KIW84_010446</name>
</gene>
<keyword evidence="1" id="KW-0472">Membrane</keyword>
<proteinExistence type="predicted"/>
<dbReference type="Proteomes" id="UP001058974">
    <property type="component" value="Chromosome 1"/>
</dbReference>